<accession>A0A2D3V0P0</accession>
<feature type="compositionally biased region" description="Basic and acidic residues" evidence="1">
    <location>
        <begin position="21"/>
        <end position="32"/>
    </location>
</feature>
<reference evidence="2 3" key="1">
    <citation type="submission" date="2016-03" db="EMBL/GenBank/DDBJ databases">
        <authorList>
            <person name="Ploux O."/>
        </authorList>
    </citation>
    <scope>NUCLEOTIDE SEQUENCE [LARGE SCALE GENOMIC DNA]</scope>
    <source>
        <strain evidence="2 3">URUG2</strain>
    </source>
</reference>
<dbReference type="EMBL" id="FJUY01000015">
    <property type="protein sequence ID" value="CZT22946.1"/>
    <property type="molecule type" value="Genomic_DNA"/>
</dbReference>
<keyword evidence="3" id="KW-1185">Reference proteome</keyword>
<protein>
    <submittedName>
        <fullName evidence="2">Uncharacterized protein</fullName>
    </submittedName>
</protein>
<gene>
    <name evidence="2" type="ORF">RCC_12191</name>
</gene>
<organism evidence="2 3">
    <name type="scientific">Ramularia collo-cygni</name>
    <dbReference type="NCBI Taxonomy" id="112498"/>
    <lineage>
        <taxon>Eukaryota</taxon>
        <taxon>Fungi</taxon>
        <taxon>Dikarya</taxon>
        <taxon>Ascomycota</taxon>
        <taxon>Pezizomycotina</taxon>
        <taxon>Dothideomycetes</taxon>
        <taxon>Dothideomycetidae</taxon>
        <taxon>Mycosphaerellales</taxon>
        <taxon>Mycosphaerellaceae</taxon>
        <taxon>Ramularia</taxon>
    </lineage>
</organism>
<feature type="region of interest" description="Disordered" evidence="1">
    <location>
        <begin position="1"/>
        <end position="32"/>
    </location>
</feature>
<evidence type="ECO:0000313" key="2">
    <source>
        <dbReference type="EMBL" id="CZT22946.1"/>
    </source>
</evidence>
<feature type="compositionally biased region" description="Polar residues" evidence="1">
    <location>
        <begin position="308"/>
        <end position="318"/>
    </location>
</feature>
<feature type="compositionally biased region" description="Polar residues" evidence="1">
    <location>
        <begin position="348"/>
        <end position="365"/>
    </location>
</feature>
<feature type="compositionally biased region" description="Low complexity" evidence="1">
    <location>
        <begin position="218"/>
        <end position="229"/>
    </location>
</feature>
<dbReference type="RefSeq" id="XP_023629670.1">
    <property type="nucleotide sequence ID" value="XM_023773902.1"/>
</dbReference>
<dbReference type="Proteomes" id="UP000225277">
    <property type="component" value="Unassembled WGS sequence"/>
</dbReference>
<dbReference type="AlphaFoldDB" id="A0A2D3V0P0"/>
<evidence type="ECO:0000313" key="3">
    <source>
        <dbReference type="Proteomes" id="UP000225277"/>
    </source>
</evidence>
<feature type="compositionally biased region" description="Polar residues" evidence="1">
    <location>
        <begin position="255"/>
        <end position="268"/>
    </location>
</feature>
<feature type="compositionally biased region" description="Basic and acidic residues" evidence="1">
    <location>
        <begin position="321"/>
        <end position="331"/>
    </location>
</feature>
<evidence type="ECO:0000256" key="1">
    <source>
        <dbReference type="SAM" id="MobiDB-lite"/>
    </source>
</evidence>
<dbReference type="GeneID" id="35606745"/>
<feature type="region of interest" description="Disordered" evidence="1">
    <location>
        <begin position="206"/>
        <end position="365"/>
    </location>
</feature>
<proteinExistence type="predicted"/>
<sequence>MRPLPRRTTPFKRRSISPETEAEREAKRLHIESHRFDEPEFQAIVKEEEPSDEIIYDAPFANAQARRSSRQKQAIDGHASDLEMSFQVLANLYYAHLDESNLVQGAFVTVRDRRRELICDTSSSTARKTKIEQWLAESFRSLNLPEHNLEMIGSALRKAELSHIIPQWMAKFGANEFRAAVQLLQDVDASGEHGVADVVQLLREQKESAKSAEPMVLPSPRSITPSRTPEATKTPKSGKTVARLKSRAKVDPGKVQQTQCGQSANADASSKDRRTTDQQLEGNRGVAATRGKSMPPTLHAKRRVGQQDAPQTTHSSSPFLDEYRRNGDLLKRKSSSGGSVVKRKPGPDSTTNEPSPVRQSPLKPTSSPIAMVRYVRPDNYNLLVFFIGPRMNTVSSKAISGACWDAFSKAPLQTHRWSEGIWFVRINDVQDVFTDLWTVNGDQFTATPTNSDPHNLFVATYIGTQIDGDVLQRVVEDAVAECHPVRSGGRIVLYRTPYVQDKRQIVFLHLAKSPEKFLLQAVVPDVSGKSRSLMFKPAIKDCQAPCFYCDQMHDEIVCPGADQLSRFSVPSAKKR</sequence>
<name>A0A2D3V0P0_9PEZI</name>